<dbReference type="HOGENOM" id="CLU_087094_0_0_1"/>
<dbReference type="EMBL" id="CH940648">
    <property type="protein sequence ID" value="EDW60924.2"/>
    <property type="molecule type" value="Genomic_DNA"/>
</dbReference>
<dbReference type="PANTHER" id="PTHR21721">
    <property type="entry name" value="GH09876P-RELATED"/>
    <property type="match status" value="1"/>
</dbReference>
<dbReference type="AlphaFoldDB" id="B4LM46"/>
<feature type="domain" description="DUF753" evidence="2">
    <location>
        <begin position="58"/>
        <end position="130"/>
    </location>
</feature>
<proteinExistence type="predicted"/>
<protein>
    <recommendedName>
        <fullName evidence="2">DUF753 domain-containing protein</fullName>
    </recommendedName>
</protein>
<evidence type="ECO:0000313" key="4">
    <source>
        <dbReference type="Proteomes" id="UP000008792"/>
    </source>
</evidence>
<dbReference type="InterPro" id="IPR008472">
    <property type="entry name" value="DUF753"/>
</dbReference>
<accession>B4LM46</accession>
<dbReference type="KEGG" id="dvi:6627021"/>
<feature type="domain" description="DUF753" evidence="2">
    <location>
        <begin position="137"/>
        <end position="213"/>
    </location>
</feature>
<name>B4LM46_DROVI</name>
<dbReference type="PANTHER" id="PTHR21721:SF26">
    <property type="entry name" value="DUF753 DOMAIN-CONTAINING PROTEIN-RELATED"/>
    <property type="match status" value="1"/>
</dbReference>
<feature type="compositionally biased region" description="Pro residues" evidence="1">
    <location>
        <begin position="268"/>
        <end position="281"/>
    </location>
</feature>
<organism evidence="3 4">
    <name type="scientific">Drosophila virilis</name>
    <name type="common">Fruit fly</name>
    <dbReference type="NCBI Taxonomy" id="7244"/>
    <lineage>
        <taxon>Eukaryota</taxon>
        <taxon>Metazoa</taxon>
        <taxon>Ecdysozoa</taxon>
        <taxon>Arthropoda</taxon>
        <taxon>Hexapoda</taxon>
        <taxon>Insecta</taxon>
        <taxon>Pterygota</taxon>
        <taxon>Neoptera</taxon>
        <taxon>Endopterygota</taxon>
        <taxon>Diptera</taxon>
        <taxon>Brachycera</taxon>
        <taxon>Muscomorpha</taxon>
        <taxon>Ephydroidea</taxon>
        <taxon>Drosophilidae</taxon>
        <taxon>Drosophila</taxon>
    </lineage>
</organism>
<evidence type="ECO:0000256" key="1">
    <source>
        <dbReference type="SAM" id="MobiDB-lite"/>
    </source>
</evidence>
<reference evidence="3 4" key="1">
    <citation type="journal article" date="2007" name="Nature">
        <title>Evolution of genes and genomes on the Drosophila phylogeny.</title>
        <authorList>
            <consortium name="Drosophila 12 Genomes Consortium"/>
            <person name="Clark A.G."/>
            <person name="Eisen M.B."/>
            <person name="Smith D.R."/>
            <person name="Bergman C.M."/>
            <person name="Oliver B."/>
            <person name="Markow T.A."/>
            <person name="Kaufman T.C."/>
            <person name="Kellis M."/>
            <person name="Gelbart W."/>
            <person name="Iyer V.N."/>
            <person name="Pollard D.A."/>
            <person name="Sackton T.B."/>
            <person name="Larracuente A.M."/>
            <person name="Singh N.D."/>
            <person name="Abad J.P."/>
            <person name="Abt D.N."/>
            <person name="Adryan B."/>
            <person name="Aguade M."/>
            <person name="Akashi H."/>
            <person name="Anderson W.W."/>
            <person name="Aquadro C.F."/>
            <person name="Ardell D.H."/>
            <person name="Arguello R."/>
            <person name="Artieri C.G."/>
            <person name="Barbash D.A."/>
            <person name="Barker D."/>
            <person name="Barsanti P."/>
            <person name="Batterham P."/>
            <person name="Batzoglou S."/>
            <person name="Begun D."/>
            <person name="Bhutkar A."/>
            <person name="Blanco E."/>
            <person name="Bosak S.A."/>
            <person name="Bradley R.K."/>
            <person name="Brand A.D."/>
            <person name="Brent M.R."/>
            <person name="Brooks A.N."/>
            <person name="Brown R.H."/>
            <person name="Butlin R.K."/>
            <person name="Caggese C."/>
            <person name="Calvi B.R."/>
            <person name="Bernardo de Carvalho A."/>
            <person name="Caspi A."/>
            <person name="Castrezana S."/>
            <person name="Celniker S.E."/>
            <person name="Chang J.L."/>
            <person name="Chapple C."/>
            <person name="Chatterji S."/>
            <person name="Chinwalla A."/>
            <person name="Civetta A."/>
            <person name="Clifton S.W."/>
            <person name="Comeron J.M."/>
            <person name="Costello J.C."/>
            <person name="Coyne J.A."/>
            <person name="Daub J."/>
            <person name="David R.G."/>
            <person name="Delcher A.L."/>
            <person name="Delehaunty K."/>
            <person name="Do C.B."/>
            <person name="Ebling H."/>
            <person name="Edwards K."/>
            <person name="Eickbush T."/>
            <person name="Evans J.D."/>
            <person name="Filipski A."/>
            <person name="Findeiss S."/>
            <person name="Freyhult E."/>
            <person name="Fulton L."/>
            <person name="Fulton R."/>
            <person name="Garcia A.C."/>
            <person name="Gardiner A."/>
            <person name="Garfield D.A."/>
            <person name="Garvin B.E."/>
            <person name="Gibson G."/>
            <person name="Gilbert D."/>
            <person name="Gnerre S."/>
            <person name="Godfrey J."/>
            <person name="Good R."/>
            <person name="Gotea V."/>
            <person name="Gravely B."/>
            <person name="Greenberg A.J."/>
            <person name="Griffiths-Jones S."/>
            <person name="Gross S."/>
            <person name="Guigo R."/>
            <person name="Gustafson E.A."/>
            <person name="Haerty W."/>
            <person name="Hahn M.W."/>
            <person name="Halligan D.L."/>
            <person name="Halpern A.L."/>
            <person name="Halter G.M."/>
            <person name="Han M.V."/>
            <person name="Heger A."/>
            <person name="Hillier L."/>
            <person name="Hinrichs A.S."/>
            <person name="Holmes I."/>
            <person name="Hoskins R.A."/>
            <person name="Hubisz M.J."/>
            <person name="Hultmark D."/>
            <person name="Huntley M.A."/>
            <person name="Jaffe D.B."/>
            <person name="Jagadeeshan S."/>
            <person name="Jeck W.R."/>
            <person name="Johnson J."/>
            <person name="Jones C.D."/>
            <person name="Jordan W.C."/>
            <person name="Karpen G.H."/>
            <person name="Kataoka E."/>
            <person name="Keightley P.D."/>
            <person name="Kheradpour P."/>
            <person name="Kirkness E.F."/>
            <person name="Koerich L.B."/>
            <person name="Kristiansen K."/>
            <person name="Kudrna D."/>
            <person name="Kulathinal R.J."/>
            <person name="Kumar S."/>
            <person name="Kwok R."/>
            <person name="Lander E."/>
            <person name="Langley C.H."/>
            <person name="Lapoint R."/>
            <person name="Lazzaro B.P."/>
            <person name="Lee S.J."/>
            <person name="Levesque L."/>
            <person name="Li R."/>
            <person name="Lin C.F."/>
            <person name="Lin M.F."/>
            <person name="Lindblad-Toh K."/>
            <person name="Llopart A."/>
            <person name="Long M."/>
            <person name="Low L."/>
            <person name="Lozovsky E."/>
            <person name="Lu J."/>
            <person name="Luo M."/>
            <person name="Machado C.A."/>
            <person name="Makalowski W."/>
            <person name="Marzo M."/>
            <person name="Matsuda M."/>
            <person name="Matzkin L."/>
            <person name="McAllister B."/>
            <person name="McBride C.S."/>
            <person name="McKernan B."/>
            <person name="McKernan K."/>
            <person name="Mendez-Lago M."/>
            <person name="Minx P."/>
            <person name="Mollenhauer M.U."/>
            <person name="Montooth K."/>
            <person name="Mount S.M."/>
            <person name="Mu X."/>
            <person name="Myers E."/>
            <person name="Negre B."/>
            <person name="Newfeld S."/>
            <person name="Nielsen R."/>
            <person name="Noor M.A."/>
            <person name="O'Grady P."/>
            <person name="Pachter L."/>
            <person name="Papaceit M."/>
            <person name="Parisi M.J."/>
            <person name="Parisi M."/>
            <person name="Parts L."/>
            <person name="Pedersen J.S."/>
            <person name="Pesole G."/>
            <person name="Phillippy A.M."/>
            <person name="Ponting C.P."/>
            <person name="Pop M."/>
            <person name="Porcelli D."/>
            <person name="Powell J.R."/>
            <person name="Prohaska S."/>
            <person name="Pruitt K."/>
            <person name="Puig M."/>
            <person name="Quesneville H."/>
            <person name="Ram K.R."/>
            <person name="Rand D."/>
            <person name="Rasmussen M.D."/>
            <person name="Reed L.K."/>
            <person name="Reenan R."/>
            <person name="Reily A."/>
            <person name="Remington K.A."/>
            <person name="Rieger T.T."/>
            <person name="Ritchie M.G."/>
            <person name="Robin C."/>
            <person name="Rogers Y.H."/>
            <person name="Rohde C."/>
            <person name="Rozas J."/>
            <person name="Rubenfield M.J."/>
            <person name="Ruiz A."/>
            <person name="Russo S."/>
            <person name="Salzberg S.L."/>
            <person name="Sanchez-Gracia A."/>
            <person name="Saranga D.J."/>
            <person name="Sato H."/>
            <person name="Schaeffer S.W."/>
            <person name="Schatz M.C."/>
            <person name="Schlenke T."/>
            <person name="Schwartz R."/>
            <person name="Segarra C."/>
            <person name="Singh R.S."/>
            <person name="Sirot L."/>
            <person name="Sirota M."/>
            <person name="Sisneros N.B."/>
            <person name="Smith C.D."/>
            <person name="Smith T.F."/>
            <person name="Spieth J."/>
            <person name="Stage D.E."/>
            <person name="Stark A."/>
            <person name="Stephan W."/>
            <person name="Strausberg R.L."/>
            <person name="Strempel S."/>
            <person name="Sturgill D."/>
            <person name="Sutton G."/>
            <person name="Sutton G.G."/>
            <person name="Tao W."/>
            <person name="Teichmann S."/>
            <person name="Tobari Y.N."/>
            <person name="Tomimura Y."/>
            <person name="Tsolas J.M."/>
            <person name="Valente V.L."/>
            <person name="Venter E."/>
            <person name="Venter J.C."/>
            <person name="Vicario S."/>
            <person name="Vieira F.G."/>
            <person name="Vilella A.J."/>
            <person name="Villasante A."/>
            <person name="Walenz B."/>
            <person name="Wang J."/>
            <person name="Wasserman M."/>
            <person name="Watts T."/>
            <person name="Wilson D."/>
            <person name="Wilson R.K."/>
            <person name="Wing R.A."/>
            <person name="Wolfner M.F."/>
            <person name="Wong A."/>
            <person name="Wong G.K."/>
            <person name="Wu C.I."/>
            <person name="Wu G."/>
            <person name="Yamamoto D."/>
            <person name="Yang H.P."/>
            <person name="Yang S.P."/>
            <person name="Yorke J.A."/>
            <person name="Yoshida K."/>
            <person name="Zdobnov E."/>
            <person name="Zhang P."/>
            <person name="Zhang Y."/>
            <person name="Zimin A.V."/>
            <person name="Baldwin J."/>
            <person name="Abdouelleil A."/>
            <person name="Abdulkadir J."/>
            <person name="Abebe A."/>
            <person name="Abera B."/>
            <person name="Abreu J."/>
            <person name="Acer S.C."/>
            <person name="Aftuck L."/>
            <person name="Alexander A."/>
            <person name="An P."/>
            <person name="Anderson E."/>
            <person name="Anderson S."/>
            <person name="Arachi H."/>
            <person name="Azer M."/>
            <person name="Bachantsang P."/>
            <person name="Barry A."/>
            <person name="Bayul T."/>
            <person name="Berlin A."/>
            <person name="Bessette D."/>
            <person name="Bloom T."/>
            <person name="Blye J."/>
            <person name="Boguslavskiy L."/>
            <person name="Bonnet C."/>
            <person name="Boukhgalter B."/>
            <person name="Bourzgui I."/>
            <person name="Brown A."/>
            <person name="Cahill P."/>
            <person name="Channer S."/>
            <person name="Cheshatsang Y."/>
            <person name="Chuda L."/>
            <person name="Citroen M."/>
            <person name="Collymore A."/>
            <person name="Cooke P."/>
            <person name="Costello M."/>
            <person name="D'Aco K."/>
            <person name="Daza R."/>
            <person name="De Haan G."/>
            <person name="DeGray S."/>
            <person name="DeMaso C."/>
            <person name="Dhargay N."/>
            <person name="Dooley K."/>
            <person name="Dooley E."/>
            <person name="Doricent M."/>
            <person name="Dorje P."/>
            <person name="Dorjee K."/>
            <person name="Dupes A."/>
            <person name="Elong R."/>
            <person name="Falk J."/>
            <person name="Farina A."/>
            <person name="Faro S."/>
            <person name="Ferguson D."/>
            <person name="Fisher S."/>
            <person name="Foley C.D."/>
            <person name="Franke A."/>
            <person name="Friedrich D."/>
            <person name="Gadbois L."/>
            <person name="Gearin G."/>
            <person name="Gearin C.R."/>
            <person name="Giannoukos G."/>
            <person name="Goode T."/>
            <person name="Graham J."/>
            <person name="Grandbois E."/>
            <person name="Grewal S."/>
            <person name="Gyaltsen K."/>
            <person name="Hafez N."/>
            <person name="Hagos B."/>
            <person name="Hall J."/>
            <person name="Henson C."/>
            <person name="Hollinger A."/>
            <person name="Honan T."/>
            <person name="Huard M.D."/>
            <person name="Hughes L."/>
            <person name="Hurhula B."/>
            <person name="Husby M.E."/>
            <person name="Kamat A."/>
            <person name="Kanga B."/>
            <person name="Kashin S."/>
            <person name="Khazanovich D."/>
            <person name="Kisner P."/>
            <person name="Lance K."/>
            <person name="Lara M."/>
            <person name="Lee W."/>
            <person name="Lennon N."/>
            <person name="Letendre F."/>
            <person name="LeVine R."/>
            <person name="Lipovsky A."/>
            <person name="Liu X."/>
            <person name="Liu J."/>
            <person name="Liu S."/>
            <person name="Lokyitsang T."/>
            <person name="Lokyitsang Y."/>
            <person name="Lubonja R."/>
            <person name="Lui A."/>
            <person name="MacDonald P."/>
            <person name="Magnisalis V."/>
            <person name="Maru K."/>
            <person name="Matthews C."/>
            <person name="McCusker W."/>
            <person name="McDonough S."/>
            <person name="Mehta T."/>
            <person name="Meldrim J."/>
            <person name="Meneus L."/>
            <person name="Mihai O."/>
            <person name="Mihalev A."/>
            <person name="Mihova T."/>
            <person name="Mittelman R."/>
            <person name="Mlenga V."/>
            <person name="Montmayeur A."/>
            <person name="Mulrain L."/>
            <person name="Navidi A."/>
            <person name="Naylor J."/>
            <person name="Negash T."/>
            <person name="Nguyen T."/>
            <person name="Nguyen N."/>
            <person name="Nicol R."/>
            <person name="Norbu C."/>
            <person name="Norbu N."/>
            <person name="Novod N."/>
            <person name="O'Neill B."/>
            <person name="Osman S."/>
            <person name="Markiewicz E."/>
            <person name="Oyono O.L."/>
            <person name="Patti C."/>
            <person name="Phunkhang P."/>
            <person name="Pierre F."/>
            <person name="Priest M."/>
            <person name="Raghuraman S."/>
            <person name="Rege F."/>
            <person name="Reyes R."/>
            <person name="Rise C."/>
            <person name="Rogov P."/>
            <person name="Ross K."/>
            <person name="Ryan E."/>
            <person name="Settipalli S."/>
            <person name="Shea T."/>
            <person name="Sherpa N."/>
            <person name="Shi L."/>
            <person name="Shih D."/>
            <person name="Sparrow T."/>
            <person name="Spaulding J."/>
            <person name="Stalker J."/>
            <person name="Stange-Thomann N."/>
            <person name="Stavropoulos S."/>
            <person name="Stone C."/>
            <person name="Strader C."/>
            <person name="Tesfaye S."/>
            <person name="Thomson T."/>
            <person name="Thoulutsang Y."/>
            <person name="Thoulutsang D."/>
            <person name="Topham K."/>
            <person name="Topping I."/>
            <person name="Tsamla T."/>
            <person name="Vassiliev H."/>
            <person name="Vo A."/>
            <person name="Wangchuk T."/>
            <person name="Wangdi T."/>
            <person name="Weiand M."/>
            <person name="Wilkinson J."/>
            <person name="Wilson A."/>
            <person name="Yadav S."/>
            <person name="Young G."/>
            <person name="Yu Q."/>
            <person name="Zembek L."/>
            <person name="Zhong D."/>
            <person name="Zimmer A."/>
            <person name="Zwirko Z."/>
            <person name="Jaffe D.B."/>
            <person name="Alvarez P."/>
            <person name="Brockman W."/>
            <person name="Butler J."/>
            <person name="Chin C."/>
            <person name="Gnerre S."/>
            <person name="Grabherr M."/>
            <person name="Kleber M."/>
            <person name="Mauceli E."/>
            <person name="MacCallum I."/>
        </authorList>
    </citation>
    <scope>NUCLEOTIDE SEQUENCE [LARGE SCALE GENOMIC DNA]</scope>
    <source>
        <strain evidence="4">Tucson 15010-1051.87</strain>
    </source>
</reference>
<evidence type="ECO:0000259" key="2">
    <source>
        <dbReference type="Pfam" id="PF05444"/>
    </source>
</evidence>
<dbReference type="Proteomes" id="UP000008792">
    <property type="component" value="Unassembled WGS sequence"/>
</dbReference>
<feature type="compositionally biased region" description="Low complexity" evidence="1">
    <location>
        <begin position="229"/>
        <end position="267"/>
    </location>
</feature>
<dbReference type="OrthoDB" id="7862366at2759"/>
<gene>
    <name evidence="3" type="primary">Dvir\GJ20593</name>
    <name evidence="3" type="ORF">Dvir_GJ20593</name>
</gene>
<evidence type="ECO:0000313" key="3">
    <source>
        <dbReference type="EMBL" id="EDW60924.2"/>
    </source>
</evidence>
<feature type="region of interest" description="Disordered" evidence="1">
    <location>
        <begin position="225"/>
        <end position="286"/>
    </location>
</feature>
<dbReference type="Pfam" id="PF05444">
    <property type="entry name" value="DUF753"/>
    <property type="match status" value="2"/>
</dbReference>
<keyword evidence="4" id="KW-1185">Reference proteome</keyword>
<dbReference type="eggNOG" id="ENOG502TCC6">
    <property type="taxonomic scope" value="Eukaryota"/>
</dbReference>
<dbReference type="InParanoid" id="B4LM46"/>
<sequence>MHFSWWPVTKHSRVQPSLYKAKSLPMTIDSVSMLTRKCAILCILLPLLRATFVLASESCHYCRGINCQRSSYEATEQCVDQLDACVSVFEGGVVKAQGCLERLETSWREPCESRNHTRIQCEICVTEKCNNVSARQLSCLQCTDTEDEHCRTAPEQLAPQACGIARSGRSLCYASIKEQRVKRGCSLTLSEQRTCLADANCQLCDPLEISHCNYQLLEDTAVTTEPPVDITSSTSSSTSTSTSTSTSSSTTTTSSTASSPTTQSTIPPTIPPTDPPTPSPQPDSAQSLYTKNIPILLLALQLVMYFYAPNK</sequence>